<evidence type="ECO:0000256" key="2">
    <source>
        <dbReference type="ARBA" id="ARBA00023002"/>
    </source>
</evidence>
<dbReference type="InterPro" id="IPR002347">
    <property type="entry name" value="SDR_fam"/>
</dbReference>
<gene>
    <name evidence="3" type="ORF">DES51_11544</name>
</gene>
<accession>A0A318KJ05</accession>
<dbReference type="OrthoDB" id="9803333at2"/>
<name>A0A318KJ05_9FIRM</name>
<sequence>MSEKYCIITGASGGIGSQIAKKFYDQNYYIILLDINKEKLENVMKAMDFKLDRAAYYPLDITDENDVKNILRHIYQQYQRIDVLINAAGICGEYAKAIDTSISNFKKIYDVNVFGTFLMMQNVLPIMIDQRAGVIVNFGSVSGLRGYTYEIAYGSSKWAVIGMTKNIANEYGSCGIRANSVSPGWVDTDMMKKTLINYKQLGLSETVNIGPINRPADPIEIAEAVYFLSSGAASYINGANLVVDGGKLCD</sequence>
<keyword evidence="4" id="KW-1185">Reference proteome</keyword>
<dbReference type="STRING" id="1034346.GCA_000313565_03096"/>
<evidence type="ECO:0000313" key="4">
    <source>
        <dbReference type="Proteomes" id="UP000247612"/>
    </source>
</evidence>
<dbReference type="FunFam" id="3.40.50.720:FF:000084">
    <property type="entry name" value="Short-chain dehydrogenase reductase"/>
    <property type="match status" value="1"/>
</dbReference>
<organism evidence="3 4">
    <name type="scientific">Dielma fastidiosa</name>
    <dbReference type="NCBI Taxonomy" id="1034346"/>
    <lineage>
        <taxon>Bacteria</taxon>
        <taxon>Bacillati</taxon>
        <taxon>Bacillota</taxon>
        <taxon>Erysipelotrichia</taxon>
        <taxon>Erysipelotrichales</taxon>
        <taxon>Erysipelotrichaceae</taxon>
        <taxon>Dielma</taxon>
    </lineage>
</organism>
<evidence type="ECO:0000313" key="3">
    <source>
        <dbReference type="EMBL" id="PXX76067.1"/>
    </source>
</evidence>
<dbReference type="Gene3D" id="3.40.50.720">
    <property type="entry name" value="NAD(P)-binding Rossmann-like Domain"/>
    <property type="match status" value="1"/>
</dbReference>
<dbReference type="SUPFAM" id="SSF51735">
    <property type="entry name" value="NAD(P)-binding Rossmann-fold domains"/>
    <property type="match status" value="1"/>
</dbReference>
<dbReference type="GO" id="GO:0048038">
    <property type="term" value="F:quinone binding"/>
    <property type="evidence" value="ECO:0007669"/>
    <property type="project" value="TreeGrafter"/>
</dbReference>
<keyword evidence="2" id="KW-0560">Oxidoreductase</keyword>
<proteinExistence type="inferred from homology"/>
<dbReference type="GO" id="GO:0006633">
    <property type="term" value="P:fatty acid biosynthetic process"/>
    <property type="evidence" value="ECO:0007669"/>
    <property type="project" value="TreeGrafter"/>
</dbReference>
<dbReference type="PROSITE" id="PS00061">
    <property type="entry name" value="ADH_SHORT"/>
    <property type="match status" value="1"/>
</dbReference>
<dbReference type="RefSeq" id="WP_022939372.1">
    <property type="nucleotide sequence ID" value="NZ_CABKRQ010000009.1"/>
</dbReference>
<dbReference type="InterPro" id="IPR020904">
    <property type="entry name" value="Sc_DH/Rdtase_CS"/>
</dbReference>
<comment type="similarity">
    <text evidence="1">Belongs to the short-chain dehydrogenases/reductases (SDR) family.</text>
</comment>
<dbReference type="AlphaFoldDB" id="A0A318KJ05"/>
<dbReference type="Proteomes" id="UP000247612">
    <property type="component" value="Unassembled WGS sequence"/>
</dbReference>
<dbReference type="PRINTS" id="PR00080">
    <property type="entry name" value="SDRFAMILY"/>
</dbReference>
<reference evidence="3 4" key="1">
    <citation type="submission" date="2018-05" db="EMBL/GenBank/DDBJ databases">
        <title>Genomic Encyclopedia of Type Strains, Phase IV (KMG-IV): sequencing the most valuable type-strain genomes for metagenomic binning, comparative biology and taxonomic classification.</title>
        <authorList>
            <person name="Goeker M."/>
        </authorList>
    </citation>
    <scope>NUCLEOTIDE SEQUENCE [LARGE SCALE GENOMIC DNA]</scope>
    <source>
        <strain evidence="3 4">JC118</strain>
    </source>
</reference>
<dbReference type="GO" id="GO:0016616">
    <property type="term" value="F:oxidoreductase activity, acting on the CH-OH group of donors, NAD or NADP as acceptor"/>
    <property type="evidence" value="ECO:0007669"/>
    <property type="project" value="TreeGrafter"/>
</dbReference>
<evidence type="ECO:0000256" key="1">
    <source>
        <dbReference type="ARBA" id="ARBA00006484"/>
    </source>
</evidence>
<dbReference type="InterPro" id="IPR036291">
    <property type="entry name" value="NAD(P)-bd_dom_sf"/>
</dbReference>
<dbReference type="CDD" id="cd05233">
    <property type="entry name" value="SDR_c"/>
    <property type="match status" value="1"/>
</dbReference>
<dbReference type="PANTHER" id="PTHR42760:SF122">
    <property type="entry name" value="NAD(P)-BINDING PROTEIN"/>
    <property type="match status" value="1"/>
</dbReference>
<dbReference type="Pfam" id="PF13561">
    <property type="entry name" value="adh_short_C2"/>
    <property type="match status" value="1"/>
</dbReference>
<dbReference type="PRINTS" id="PR00081">
    <property type="entry name" value="GDHRDH"/>
</dbReference>
<dbReference type="PANTHER" id="PTHR42760">
    <property type="entry name" value="SHORT-CHAIN DEHYDROGENASES/REDUCTASES FAMILY MEMBER"/>
    <property type="match status" value="1"/>
</dbReference>
<comment type="caution">
    <text evidence="3">The sequence shown here is derived from an EMBL/GenBank/DDBJ whole genome shotgun (WGS) entry which is preliminary data.</text>
</comment>
<dbReference type="GO" id="GO:0008206">
    <property type="term" value="P:bile acid metabolic process"/>
    <property type="evidence" value="ECO:0007669"/>
    <property type="project" value="UniProtKB-ARBA"/>
</dbReference>
<protein>
    <submittedName>
        <fullName evidence="3">3-oxoacyl-[acyl-carrier-protein] reductase</fullName>
    </submittedName>
</protein>
<dbReference type="EMBL" id="QJKH01000015">
    <property type="protein sequence ID" value="PXX76067.1"/>
    <property type="molecule type" value="Genomic_DNA"/>
</dbReference>